<feature type="non-terminal residue" evidence="1">
    <location>
        <position position="76"/>
    </location>
</feature>
<organism evidence="1 2">
    <name type="scientific">Streptomyces beijiangensis</name>
    <dbReference type="NCBI Taxonomy" id="163361"/>
    <lineage>
        <taxon>Bacteria</taxon>
        <taxon>Bacillati</taxon>
        <taxon>Actinomycetota</taxon>
        <taxon>Actinomycetes</taxon>
        <taxon>Kitasatosporales</taxon>
        <taxon>Streptomycetaceae</taxon>
        <taxon>Streptomyces</taxon>
    </lineage>
</organism>
<keyword evidence="2" id="KW-1185">Reference proteome</keyword>
<comment type="caution">
    <text evidence="1">The sequence shown here is derived from an EMBL/GenBank/DDBJ whole genome shotgun (WGS) entry which is preliminary data.</text>
</comment>
<protein>
    <submittedName>
        <fullName evidence="1">Uncharacterized protein</fullName>
    </submittedName>
</protein>
<name>A0A939FGW6_9ACTN</name>
<gene>
    <name evidence="1" type="ORF">J0695_43100</name>
</gene>
<dbReference type="AlphaFoldDB" id="A0A939FGW6"/>
<proteinExistence type="predicted"/>
<evidence type="ECO:0000313" key="2">
    <source>
        <dbReference type="Proteomes" id="UP000664167"/>
    </source>
</evidence>
<reference evidence="1" key="1">
    <citation type="submission" date="2021-03" db="EMBL/GenBank/DDBJ databases">
        <title>Streptomyces poriferae sp. nov., a novel marine sponge-derived Actinobacteria species with anti-MRSA activity.</title>
        <authorList>
            <person name="Sandoval-Powers M."/>
            <person name="Kralova S."/>
            <person name="Nguyen G.-S."/>
            <person name="Fawwal D."/>
            <person name="Degnes K."/>
            <person name="Klinkenberg G."/>
            <person name="Sletta H."/>
            <person name="Wentzel A."/>
            <person name="Liles M.R."/>
        </authorList>
    </citation>
    <scope>NUCLEOTIDE SEQUENCE</scope>
    <source>
        <strain evidence="1">DSM 41794</strain>
    </source>
</reference>
<evidence type="ECO:0000313" key="1">
    <source>
        <dbReference type="EMBL" id="MBO0518443.1"/>
    </source>
</evidence>
<dbReference type="EMBL" id="JAFLRJ010001657">
    <property type="protein sequence ID" value="MBO0518443.1"/>
    <property type="molecule type" value="Genomic_DNA"/>
</dbReference>
<accession>A0A939FGW6</accession>
<dbReference type="RefSeq" id="WP_206970239.1">
    <property type="nucleotide sequence ID" value="NZ_JAFLRJ010001657.1"/>
</dbReference>
<dbReference type="Proteomes" id="UP000664167">
    <property type="component" value="Unassembled WGS sequence"/>
</dbReference>
<sequence length="76" mass="8175">MTQNVAPRDFVADHTVERSQRPMIGGPNKFKVAIFGANVTTGQGGLNLAENTIKLGNWGEIQGLAQKADRYGVDGF</sequence>